<dbReference type="AlphaFoldDB" id="A0A8S0VVJ0"/>
<evidence type="ECO:0000313" key="1">
    <source>
        <dbReference type="EMBL" id="CAA7263860.1"/>
    </source>
</evidence>
<comment type="caution">
    <text evidence="1">The sequence shown here is derived from an EMBL/GenBank/DDBJ whole genome shotgun (WGS) entry which is preliminary data.</text>
</comment>
<dbReference type="OrthoDB" id="10649039at2759"/>
<sequence length="136" mass="14167">MPSPFNAMLSNTELRSAVEEEVPRVVLTLPEELITVGTGGPPPPPPLLSGVPSAPPVLVGGPLYPSAPSVLSIQFSWGSMRPICTMGSSSTPLPLLCSFGPFAAHSARSSLVDPLWVLMEALWVLILHPPGALPPA</sequence>
<proteinExistence type="predicted"/>
<gene>
    <name evidence="1" type="ORF">AAE3_LOCUS6078</name>
</gene>
<keyword evidence="2" id="KW-1185">Reference proteome</keyword>
<accession>A0A8S0VVJ0</accession>
<dbReference type="EMBL" id="CACVBS010000041">
    <property type="protein sequence ID" value="CAA7263860.1"/>
    <property type="molecule type" value="Genomic_DNA"/>
</dbReference>
<reference evidence="1 2" key="1">
    <citation type="submission" date="2020-01" db="EMBL/GenBank/DDBJ databases">
        <authorList>
            <person name="Gupta K D."/>
        </authorList>
    </citation>
    <scope>NUCLEOTIDE SEQUENCE [LARGE SCALE GENOMIC DNA]</scope>
</reference>
<protein>
    <submittedName>
        <fullName evidence="1">Uncharacterized protein</fullName>
    </submittedName>
</protein>
<dbReference type="Proteomes" id="UP000467700">
    <property type="component" value="Unassembled WGS sequence"/>
</dbReference>
<evidence type="ECO:0000313" key="2">
    <source>
        <dbReference type="Proteomes" id="UP000467700"/>
    </source>
</evidence>
<organism evidence="1 2">
    <name type="scientific">Cyclocybe aegerita</name>
    <name type="common">Black poplar mushroom</name>
    <name type="synonym">Agrocybe aegerita</name>
    <dbReference type="NCBI Taxonomy" id="1973307"/>
    <lineage>
        <taxon>Eukaryota</taxon>
        <taxon>Fungi</taxon>
        <taxon>Dikarya</taxon>
        <taxon>Basidiomycota</taxon>
        <taxon>Agaricomycotina</taxon>
        <taxon>Agaricomycetes</taxon>
        <taxon>Agaricomycetidae</taxon>
        <taxon>Agaricales</taxon>
        <taxon>Agaricineae</taxon>
        <taxon>Bolbitiaceae</taxon>
        <taxon>Cyclocybe</taxon>
    </lineage>
</organism>
<name>A0A8S0VVJ0_CYCAE</name>